<evidence type="ECO:0000313" key="1">
    <source>
        <dbReference type="EMBL" id="KPX25199.1"/>
    </source>
</evidence>
<proteinExistence type="predicted"/>
<comment type="caution">
    <text evidence="1">The sequence shown here is derived from an EMBL/GenBank/DDBJ whole genome shotgun (WGS) entry which is preliminary data.</text>
</comment>
<dbReference type="AlphaFoldDB" id="A0A0N8RG74"/>
<dbReference type="Proteomes" id="UP000050490">
    <property type="component" value="Unassembled WGS sequence"/>
</dbReference>
<organism evidence="1 2">
    <name type="scientific">Pseudomonas amygdali pv. eriobotryae</name>
    <dbReference type="NCBI Taxonomy" id="129137"/>
    <lineage>
        <taxon>Bacteria</taxon>
        <taxon>Pseudomonadati</taxon>
        <taxon>Pseudomonadota</taxon>
        <taxon>Gammaproteobacteria</taxon>
        <taxon>Pseudomonadales</taxon>
        <taxon>Pseudomonadaceae</taxon>
        <taxon>Pseudomonas</taxon>
        <taxon>Pseudomonas amygdali</taxon>
    </lineage>
</organism>
<name>A0A0N8RG74_PSEA0</name>
<reference evidence="1 2" key="1">
    <citation type="submission" date="2015-09" db="EMBL/GenBank/DDBJ databases">
        <title>Genome announcement of multiple Pseudomonas syringae strains.</title>
        <authorList>
            <person name="Thakur S."/>
            <person name="Wang P.W."/>
            <person name="Gong Y."/>
            <person name="Weir B.S."/>
            <person name="Guttman D.S."/>
        </authorList>
    </citation>
    <scope>NUCLEOTIDE SEQUENCE [LARGE SCALE GENOMIC DNA]</scope>
    <source>
        <strain evidence="1 2">ICMP4455</strain>
    </source>
</reference>
<accession>A0A0N8RG74</accession>
<protein>
    <submittedName>
        <fullName evidence="1">Uncharacterized protein</fullName>
    </submittedName>
</protein>
<sequence length="360" mass="39075">MADIRVAPADDKGLQAVLERILHKAVGWAEVEDVELVDLRRHDQDRSAELPFAHRPILDQLEHFVAKHHRTGRGRYGSAYLKSVLGGLAGQPAVVQQIIGHVAQALDQAGTTRVEQLFDGLRVEQRIGRGQRIVDQCEQKVRARTVFRGQIAVINPLPDLMLAAEIHLQTPAIKRVETPGRVGEAGVFGIVRIGCFAQHHHPPQLLAQCQSMASATKRVPQTLGCDVAQGRKQVSPAQAGDGALRVDEVCGCSAGNLRRFFLHEGNTPSSGNSWVGASPLAKGLASFCAVETPVCCAVGDVVSLGLFTLPGVLALSARSGRRWLRVHDCALPFLLQKTHDDRCHGFGTRDQEQMPVIDDV</sequence>
<gene>
    <name evidence="1" type="ORF">ALO70_05735</name>
</gene>
<dbReference type="EMBL" id="LJQI01000300">
    <property type="protein sequence ID" value="KPX25199.1"/>
    <property type="molecule type" value="Genomic_DNA"/>
</dbReference>
<evidence type="ECO:0000313" key="2">
    <source>
        <dbReference type="Proteomes" id="UP000050490"/>
    </source>
</evidence>